<dbReference type="PANTHER" id="PTHR35841">
    <property type="entry name" value="PHOSPHONATES-BINDING PERIPLASMIC PROTEIN"/>
    <property type="match status" value="1"/>
</dbReference>
<evidence type="ECO:0008006" key="5">
    <source>
        <dbReference type="Google" id="ProtNLM"/>
    </source>
</evidence>
<protein>
    <recommendedName>
        <fullName evidence="5">Phosphonate ABC transporter substrate-binding protein</fullName>
    </recommendedName>
</protein>
<dbReference type="PANTHER" id="PTHR35841:SF1">
    <property type="entry name" value="PHOSPHONATES-BINDING PERIPLASMIC PROTEIN"/>
    <property type="match status" value="1"/>
</dbReference>
<evidence type="ECO:0000313" key="4">
    <source>
        <dbReference type="Proteomes" id="UP000094296"/>
    </source>
</evidence>
<keyword evidence="4" id="KW-1185">Reference proteome</keyword>
<proteinExistence type="inferred from homology"/>
<dbReference type="AlphaFoldDB" id="A0A1E5G0P0"/>
<dbReference type="Proteomes" id="UP000094296">
    <property type="component" value="Unassembled WGS sequence"/>
</dbReference>
<dbReference type="RefSeq" id="WP_069643482.1">
    <property type="nucleotide sequence ID" value="NZ_MIJE01000031.1"/>
</dbReference>
<name>A0A1E5G0P0_9FIRM</name>
<dbReference type="GO" id="GO:0043190">
    <property type="term" value="C:ATP-binding cassette (ABC) transporter complex"/>
    <property type="evidence" value="ECO:0007669"/>
    <property type="project" value="InterPro"/>
</dbReference>
<dbReference type="EMBL" id="MIJE01000031">
    <property type="protein sequence ID" value="OEF96473.1"/>
    <property type="molecule type" value="Genomic_DNA"/>
</dbReference>
<dbReference type="GO" id="GO:0055085">
    <property type="term" value="P:transmembrane transport"/>
    <property type="evidence" value="ECO:0007669"/>
    <property type="project" value="InterPro"/>
</dbReference>
<evidence type="ECO:0000313" key="3">
    <source>
        <dbReference type="EMBL" id="OEF96473.1"/>
    </source>
</evidence>
<evidence type="ECO:0000256" key="1">
    <source>
        <dbReference type="ARBA" id="ARBA00007162"/>
    </source>
</evidence>
<dbReference type="STRING" id="766136.BHF68_07390"/>
<dbReference type="Gene3D" id="3.40.190.10">
    <property type="entry name" value="Periplasmic binding protein-like II"/>
    <property type="match status" value="2"/>
</dbReference>
<organism evidence="3 4">
    <name type="scientific">Desulfuribacillus alkaliarsenatis</name>
    <dbReference type="NCBI Taxonomy" id="766136"/>
    <lineage>
        <taxon>Bacteria</taxon>
        <taxon>Bacillati</taxon>
        <taxon>Bacillota</taxon>
        <taxon>Desulfuribacillia</taxon>
        <taxon>Desulfuribacillales</taxon>
        <taxon>Desulfuribacillaceae</taxon>
        <taxon>Desulfuribacillus</taxon>
    </lineage>
</organism>
<accession>A0A1E5G0P0</accession>
<dbReference type="NCBIfam" id="TIGR01098">
    <property type="entry name" value="3A0109s03R"/>
    <property type="match status" value="1"/>
</dbReference>
<dbReference type="CDD" id="cd13571">
    <property type="entry name" value="PBP2_PnhD_1"/>
    <property type="match status" value="1"/>
</dbReference>
<reference evidence="3 4" key="1">
    <citation type="submission" date="2016-09" db="EMBL/GenBank/DDBJ databases">
        <title>Draft genome sequence for the type strain of Desulfuribacillus alkaliarsenatis AHT28, an obligately anaerobic, sulfidogenic bacterium isolated from Russian soda lake sediments.</title>
        <authorList>
            <person name="Abin C.A."/>
            <person name="Hollibaugh J.T."/>
        </authorList>
    </citation>
    <scope>NUCLEOTIDE SEQUENCE [LARGE SCALE GENOMIC DNA]</scope>
    <source>
        <strain evidence="3 4">AHT28</strain>
    </source>
</reference>
<comment type="caution">
    <text evidence="3">The sequence shown here is derived from an EMBL/GenBank/DDBJ whole genome shotgun (WGS) entry which is preliminary data.</text>
</comment>
<dbReference type="Pfam" id="PF12974">
    <property type="entry name" value="Phosphonate-bd"/>
    <property type="match status" value="1"/>
</dbReference>
<dbReference type="InterPro" id="IPR005770">
    <property type="entry name" value="PhnD"/>
</dbReference>
<sequence>MNSVSFDTTEAIPISLDDREVIDNSTNNPDIFRVAVSSVISPVETVKGYRPLLMYLENKLGKRVELIQRRTYQEVNDLLESGVIDLGFICTLSYVEAERKFGAQLLAIPQVNGYTHYRSITIVREESDMYGLEDIEGKRFAFTDPMSFSGRAAMIGELARIDRTPEDMFSSIIYTYSHDNSLRAVYDGLVDAACIDSIVFDYTAFLYPNITDDLRIIHESPSVGNPPAVIGPDATEEEFNLILEILLEMHNSVDGRNALDALMFDKFVQADNSAYNYIRNLIDTVQVDYDVE</sequence>
<dbReference type="SUPFAM" id="SSF53850">
    <property type="entry name" value="Periplasmic binding protein-like II"/>
    <property type="match status" value="1"/>
</dbReference>
<keyword evidence="2" id="KW-0732">Signal</keyword>
<evidence type="ECO:0000256" key="2">
    <source>
        <dbReference type="ARBA" id="ARBA00022729"/>
    </source>
</evidence>
<gene>
    <name evidence="3" type="ORF">BHF68_07390</name>
</gene>
<comment type="similarity">
    <text evidence="1">Belongs to the phosphate/phosphite/phosphonate binding protein family.</text>
</comment>